<dbReference type="RefSeq" id="WP_048194287.1">
    <property type="nucleotide sequence ID" value="NZ_CBTY010000006.1"/>
</dbReference>
<gene>
    <name evidence="1" type="ORF">NITUZ_140043</name>
</gene>
<reference evidence="1 2" key="1">
    <citation type="journal article" date="2013" name="PLoS ONE">
        <title>Enrichment and Genome Sequence of the Group I.1a Ammonia-Oxidizing Archaeon ?Ca. Nitrosotenuis uzonensis? Representing a Clade Globally.</title>
        <authorList>
            <person name="Lebedeva E.V."/>
            <person name="Hatzenpichler R."/>
            <person name="Pelletier E."/>
            <person name="Schuster N."/>
            <person name="Hauzmayer S."/>
            <person name="Bulaev A."/>
            <person name="Grigor'eva N.V."/>
            <person name="Galushko A."/>
            <person name="Schmid M."/>
            <person name="Palatinszky M."/>
            <person name="Le Paslier D."/>
            <person name="Daims H."/>
            <person name="Wagner M."/>
        </authorList>
    </citation>
    <scope>NUCLEOTIDE SEQUENCE [LARGE SCALE GENOMIC DNA]</scope>
    <source>
        <strain evidence="1 2">N4</strain>
    </source>
</reference>
<dbReference type="AlphaFoldDB" id="V6ARB6"/>
<dbReference type="EMBL" id="CBTY010000006">
    <property type="protein sequence ID" value="CDI04968.1"/>
    <property type="molecule type" value="Genomic_DNA"/>
</dbReference>
<protein>
    <submittedName>
        <fullName evidence="1">Uncharacterized protein</fullName>
    </submittedName>
</protein>
<dbReference type="Proteomes" id="UP000018159">
    <property type="component" value="Unassembled WGS sequence"/>
</dbReference>
<evidence type="ECO:0000313" key="2">
    <source>
        <dbReference type="Proteomes" id="UP000018159"/>
    </source>
</evidence>
<name>V6ARB6_9ARCH</name>
<dbReference type="OrthoDB" id="11158at2157"/>
<keyword evidence="2" id="KW-1185">Reference proteome</keyword>
<evidence type="ECO:0000313" key="1">
    <source>
        <dbReference type="EMBL" id="CDI04968.1"/>
    </source>
</evidence>
<organism evidence="1 2">
    <name type="scientific">Candidatus Nitrosotenuis uzonensis</name>
    <dbReference type="NCBI Taxonomy" id="1407055"/>
    <lineage>
        <taxon>Archaea</taxon>
        <taxon>Nitrososphaerota</taxon>
        <taxon>Candidatus Nitrosotenuis</taxon>
    </lineage>
</organism>
<comment type="caution">
    <text evidence="1">The sequence shown here is derived from an EMBL/GenBank/DDBJ whole genome shotgun (WGS) entry which is preliminary data.</text>
</comment>
<accession>V6ARB6</accession>
<dbReference type="STRING" id="1407055.NITUZ_140043"/>
<proteinExistence type="predicted"/>
<sequence>MRRIYIMVACAMTAYFTMTTLVLPESYQNMHTSIPEPRIDIALSHSTVTLGQSFEISTVSYNDGDDADLQLVSVAFPQSKDLDGIKIISYDFLQSPRLIETGKEIGSQYAGGAKTVKSQYPSIEAYSRPSKEGDTFTMTIEVTPKEIGTFHIYTKSVAMPHTSEFAHFPSHGIIDHQGEFVQQHTVEVIP</sequence>